<reference evidence="1" key="2">
    <citation type="submission" date="2020-05" db="UniProtKB">
        <authorList>
            <consortium name="EnsemblMetazoa"/>
        </authorList>
    </citation>
    <scope>IDENTIFICATION</scope>
    <source>
        <strain evidence="1">Indian</strain>
    </source>
</reference>
<protein>
    <submittedName>
        <fullName evidence="1">Uncharacterized protein</fullName>
    </submittedName>
</protein>
<dbReference type="VEuPathDB" id="VectorBase:ASTEI20_039883"/>
<dbReference type="Proteomes" id="UP000076408">
    <property type="component" value="Unassembled WGS sequence"/>
</dbReference>
<keyword evidence="2" id="KW-1185">Reference proteome</keyword>
<dbReference type="AlphaFoldDB" id="A0A182YCZ9"/>
<accession>A0A182YCZ9</accession>
<dbReference type="VEuPathDB" id="VectorBase:ASTEI06335"/>
<organism evidence="1 2">
    <name type="scientific">Anopheles stephensi</name>
    <name type="common">Indo-Pakistan malaria mosquito</name>
    <dbReference type="NCBI Taxonomy" id="30069"/>
    <lineage>
        <taxon>Eukaryota</taxon>
        <taxon>Metazoa</taxon>
        <taxon>Ecdysozoa</taxon>
        <taxon>Arthropoda</taxon>
        <taxon>Hexapoda</taxon>
        <taxon>Insecta</taxon>
        <taxon>Pterygota</taxon>
        <taxon>Neoptera</taxon>
        <taxon>Endopterygota</taxon>
        <taxon>Diptera</taxon>
        <taxon>Nematocera</taxon>
        <taxon>Culicoidea</taxon>
        <taxon>Culicidae</taxon>
        <taxon>Anophelinae</taxon>
        <taxon>Anopheles</taxon>
    </lineage>
</organism>
<evidence type="ECO:0000313" key="2">
    <source>
        <dbReference type="Proteomes" id="UP000076408"/>
    </source>
</evidence>
<evidence type="ECO:0000313" key="1">
    <source>
        <dbReference type="EnsemblMetazoa" id="ASTEI06335-PA"/>
    </source>
</evidence>
<dbReference type="OMA" id="KCILVLM"/>
<dbReference type="EnsemblMetazoa" id="ASTEI06335-RA">
    <property type="protein sequence ID" value="ASTEI06335-PA"/>
    <property type="gene ID" value="ASTEI06335"/>
</dbReference>
<sequence>MDNKFSLRKAVTINTIYAISLTPEKKRLLMQRIYTETHQNEPPLSEDQVRDLCNRLNQCYEVRFESIACAMEIIMKLLTNGVARDTVIGSYRKLLSYVSNVLEPDNCAKLANYLSRISFIVLEGGTPSSDCFPVAIMKCILVLMYRLKVETLAERQPILHAVRSTLEWCRHNSALYNQCGIGTLVRSIILSTKQLPDDVTVATELTVLAHALLDVFYCPQTNAVHPVEVLLRLTYEEIFARLVTEWTAPRSFELLLYVLYGMLKRDIFTHLKLAIVRLLSDAVGGGTRRLVRLLCIGKHLQHGVLRHKVKTILTIVLSHSLFQYEPAKRTVHFRAFLKLIEKTIQDIDLTQLANAKFLCLNIPRAKLNIESVAFVFMVRHLDMLDGISSPSVELDYIYNLIATVNIIYYKRWKVPSFLVKHLIEGLSRYSNCHAFVKNVSQPEQKLQAILSSEARTVQAHKAAENFFGRLPVTVHRIEWLLQLPSNHFGERFIFHQQMAILQERTILCSDDVWATKLLTMFSSKTLVAVLSTGKASATARSNASVLLSKCSLAGPLLKTVLRNIASICRQQRSGGENASHDWMNWVRAVYGTVHTLDSVSSRNLWCELSLIEQQSTCSSSEQRMLLVDLRASLLVAMLPGSKATVQRDRS</sequence>
<proteinExistence type="predicted"/>
<name>A0A182YCZ9_ANOST</name>
<reference evidence="2" key="1">
    <citation type="journal article" date="2014" name="Genome Biol.">
        <title>Genome analysis of a major urban malaria vector mosquito, Anopheles stephensi.</title>
        <authorList>
            <person name="Jiang X."/>
            <person name="Peery A."/>
            <person name="Hall A.B."/>
            <person name="Sharma A."/>
            <person name="Chen X.G."/>
            <person name="Waterhouse R.M."/>
            <person name="Komissarov A."/>
            <person name="Riehle M.M."/>
            <person name="Shouche Y."/>
            <person name="Sharakhova M.V."/>
            <person name="Lawson D."/>
            <person name="Pakpour N."/>
            <person name="Arensburger P."/>
            <person name="Davidson V.L."/>
            <person name="Eiglmeier K."/>
            <person name="Emrich S."/>
            <person name="George P."/>
            <person name="Kennedy R.C."/>
            <person name="Mane S.P."/>
            <person name="Maslen G."/>
            <person name="Oringanje C."/>
            <person name="Qi Y."/>
            <person name="Settlage R."/>
            <person name="Tojo M."/>
            <person name="Tubio J.M."/>
            <person name="Unger M.F."/>
            <person name="Wang B."/>
            <person name="Vernick K.D."/>
            <person name="Ribeiro J.M."/>
            <person name="James A.A."/>
            <person name="Michel K."/>
            <person name="Riehle M.A."/>
            <person name="Luckhart S."/>
            <person name="Sharakhov I.V."/>
            <person name="Tu Z."/>
        </authorList>
    </citation>
    <scope>NUCLEOTIDE SEQUENCE [LARGE SCALE GENOMIC DNA]</scope>
    <source>
        <strain evidence="2">Indian</strain>
    </source>
</reference>
<dbReference type="VEuPathDB" id="VectorBase:ASTE004852"/>